<evidence type="ECO:0000256" key="1">
    <source>
        <dbReference type="ARBA" id="ARBA00004651"/>
    </source>
</evidence>
<dbReference type="KEGG" id="blac:94350354"/>
<name>A0A976FHF9_BRELC</name>
<keyword evidence="12 13" id="KW-0472">Membrane</keyword>
<feature type="transmembrane region" description="Helical" evidence="13">
    <location>
        <begin position="130"/>
        <end position="151"/>
    </location>
</feature>
<evidence type="ECO:0000256" key="8">
    <source>
        <dbReference type="ARBA" id="ARBA00022692"/>
    </source>
</evidence>
<dbReference type="GeneID" id="94350354"/>
<evidence type="ECO:0000256" key="10">
    <source>
        <dbReference type="ARBA" id="ARBA00022989"/>
    </source>
</evidence>
<dbReference type="Proteomes" id="UP000294530">
    <property type="component" value="Unassembled WGS sequence"/>
</dbReference>
<organism evidence="14 15">
    <name type="scientific">Bremia lactucae</name>
    <name type="common">Lettuce downy mildew</name>
    <dbReference type="NCBI Taxonomy" id="4779"/>
    <lineage>
        <taxon>Eukaryota</taxon>
        <taxon>Sar</taxon>
        <taxon>Stramenopiles</taxon>
        <taxon>Oomycota</taxon>
        <taxon>Peronosporomycetes</taxon>
        <taxon>Peronosporales</taxon>
        <taxon>Peronosporaceae</taxon>
        <taxon>Bremia</taxon>
    </lineage>
</organism>
<dbReference type="OrthoDB" id="409725at2759"/>
<keyword evidence="6" id="KW-1003">Cell membrane</keyword>
<evidence type="ECO:0000313" key="15">
    <source>
        <dbReference type="Proteomes" id="UP000294530"/>
    </source>
</evidence>
<sequence length="265" mass="29184">MIVLTIAKVVSIITTVMLRMSLMPDFIRWRKNQSTGEMSIMPCVLLFTNCYVLLFYAYAINDMIPLFAVAVFGFIVGLFLALFFYKWTAYKKTAMRIFVCSFAFCVLMTIYGLLALTGKTGQSTDSVKTTLGSILVSTTVILYASPMATIIHVIRTKTASSMPLAMGVVLVVNSMSWIFYAYLVHDLFIMLPNIAGFILAVTQLILTCVYRKPPPKGQVDNSTRVMMPSVVVVSPVQSCEHAISISPTGSVKSQNFVAALASSKK</sequence>
<dbReference type="FunFam" id="1.20.1280.290:FF:000007">
    <property type="entry name" value="Bidirectional sugar transporter SWEET7"/>
    <property type="match status" value="1"/>
</dbReference>
<accession>A0A976FHF9</accession>
<feature type="transmembrane region" description="Helical" evidence="13">
    <location>
        <begin position="6"/>
        <end position="27"/>
    </location>
</feature>
<keyword evidence="9" id="KW-0677">Repeat</keyword>
<feature type="transmembrane region" description="Helical" evidence="13">
    <location>
        <begin position="189"/>
        <end position="210"/>
    </location>
</feature>
<keyword evidence="8 13" id="KW-0812">Transmembrane</keyword>
<dbReference type="FunFam" id="1.20.1280.290:FF:000004">
    <property type="entry name" value="Sugar transporter SWEET"/>
    <property type="match status" value="1"/>
</dbReference>
<comment type="subcellular location">
    <subcellularLocation>
        <location evidence="1">Cell membrane</location>
        <topology evidence="1">Multi-pass membrane protein</topology>
    </subcellularLocation>
    <subcellularLocation>
        <location evidence="2">Golgi apparatus membrane</location>
        <topology evidence="2">Multi-pass membrane protein</topology>
    </subcellularLocation>
</comment>
<dbReference type="InterPro" id="IPR004316">
    <property type="entry name" value="SWEET_rpt"/>
</dbReference>
<feature type="transmembrane region" description="Helical" evidence="13">
    <location>
        <begin position="64"/>
        <end position="85"/>
    </location>
</feature>
<keyword evidence="15" id="KW-1185">Reference proteome</keyword>
<dbReference type="AlphaFoldDB" id="A0A976FHF9"/>
<feature type="transmembrane region" description="Helical" evidence="13">
    <location>
        <begin position="39"/>
        <end position="58"/>
    </location>
</feature>
<dbReference type="Pfam" id="PF03083">
    <property type="entry name" value="MtN3_slv"/>
    <property type="match status" value="2"/>
</dbReference>
<dbReference type="RefSeq" id="XP_067816200.1">
    <property type="nucleotide sequence ID" value="XM_067964683.1"/>
</dbReference>
<evidence type="ECO:0000256" key="4">
    <source>
        <dbReference type="ARBA" id="ARBA00021741"/>
    </source>
</evidence>
<evidence type="ECO:0000256" key="12">
    <source>
        <dbReference type="ARBA" id="ARBA00023136"/>
    </source>
</evidence>
<keyword evidence="10 13" id="KW-1133">Transmembrane helix</keyword>
<keyword evidence="7" id="KW-0762">Sugar transport</keyword>
<evidence type="ECO:0000256" key="2">
    <source>
        <dbReference type="ARBA" id="ARBA00004653"/>
    </source>
</evidence>
<dbReference type="PANTHER" id="PTHR10791:SF30">
    <property type="entry name" value="SUGAR TRANSPORTER SWEET1"/>
    <property type="match status" value="1"/>
</dbReference>
<dbReference type="PANTHER" id="PTHR10791">
    <property type="entry name" value="RAG1-ACTIVATING PROTEIN 1"/>
    <property type="match status" value="1"/>
</dbReference>
<dbReference type="GO" id="GO:0000139">
    <property type="term" value="C:Golgi membrane"/>
    <property type="evidence" value="ECO:0007669"/>
    <property type="project" value="UniProtKB-SubCell"/>
</dbReference>
<comment type="similarity">
    <text evidence="3">Belongs to the SWEET sugar transporter family.</text>
</comment>
<dbReference type="EMBL" id="SHOA02000006">
    <property type="protein sequence ID" value="TDH66701.1"/>
    <property type="molecule type" value="Genomic_DNA"/>
</dbReference>
<keyword evidence="5" id="KW-0813">Transport</keyword>
<dbReference type="InterPro" id="IPR047664">
    <property type="entry name" value="SWEET"/>
</dbReference>
<evidence type="ECO:0000256" key="11">
    <source>
        <dbReference type="ARBA" id="ARBA00023034"/>
    </source>
</evidence>
<dbReference type="GO" id="GO:0005886">
    <property type="term" value="C:plasma membrane"/>
    <property type="evidence" value="ECO:0007669"/>
    <property type="project" value="UniProtKB-SubCell"/>
</dbReference>
<protein>
    <recommendedName>
        <fullName evidence="4">Sugar transporter SWEET1</fullName>
    </recommendedName>
</protein>
<comment type="caution">
    <text evidence="14">The sequence shown here is derived from an EMBL/GenBank/DDBJ whole genome shotgun (WGS) entry which is preliminary data.</text>
</comment>
<proteinExistence type="inferred from homology"/>
<dbReference type="Gene3D" id="1.20.1280.290">
    <property type="match status" value="2"/>
</dbReference>
<evidence type="ECO:0000256" key="9">
    <source>
        <dbReference type="ARBA" id="ARBA00022737"/>
    </source>
</evidence>
<reference evidence="14 15" key="1">
    <citation type="journal article" date="2021" name="Genome Biol.">
        <title>AFLAP: assembly-free linkage analysis pipeline using k-mers from genome sequencing data.</title>
        <authorList>
            <person name="Fletcher K."/>
            <person name="Zhang L."/>
            <person name="Gil J."/>
            <person name="Han R."/>
            <person name="Cavanaugh K."/>
            <person name="Michelmore R."/>
        </authorList>
    </citation>
    <scope>NUCLEOTIDE SEQUENCE [LARGE SCALE GENOMIC DNA]</scope>
    <source>
        <strain evidence="14 15">SF5</strain>
    </source>
</reference>
<evidence type="ECO:0000256" key="3">
    <source>
        <dbReference type="ARBA" id="ARBA00007809"/>
    </source>
</evidence>
<evidence type="ECO:0000256" key="5">
    <source>
        <dbReference type="ARBA" id="ARBA00022448"/>
    </source>
</evidence>
<keyword evidence="11" id="KW-0333">Golgi apparatus</keyword>
<feature type="transmembrane region" description="Helical" evidence="13">
    <location>
        <begin position="163"/>
        <end position="183"/>
    </location>
</feature>
<gene>
    <name evidence="14" type="ORF">CCR75_006615</name>
</gene>
<feature type="transmembrane region" description="Helical" evidence="13">
    <location>
        <begin position="97"/>
        <end position="118"/>
    </location>
</feature>
<dbReference type="GO" id="GO:0051119">
    <property type="term" value="F:sugar transmembrane transporter activity"/>
    <property type="evidence" value="ECO:0007669"/>
    <property type="project" value="InterPro"/>
</dbReference>
<evidence type="ECO:0000256" key="7">
    <source>
        <dbReference type="ARBA" id="ARBA00022597"/>
    </source>
</evidence>
<evidence type="ECO:0000256" key="13">
    <source>
        <dbReference type="SAM" id="Phobius"/>
    </source>
</evidence>
<evidence type="ECO:0000313" key="14">
    <source>
        <dbReference type="EMBL" id="TDH66701.1"/>
    </source>
</evidence>
<evidence type="ECO:0000256" key="6">
    <source>
        <dbReference type="ARBA" id="ARBA00022475"/>
    </source>
</evidence>